<dbReference type="Pfam" id="PF07039">
    <property type="entry name" value="SGF29_Tudor"/>
    <property type="match status" value="1"/>
</dbReference>
<dbReference type="GO" id="GO:0000124">
    <property type="term" value="C:SAGA complex"/>
    <property type="evidence" value="ECO:0007669"/>
    <property type="project" value="InterPro"/>
</dbReference>
<comment type="subcellular location">
    <subcellularLocation>
        <location evidence="1">Nucleus</location>
    </subcellularLocation>
</comment>
<feature type="domain" description="SGF29 C-terminal" evidence="5">
    <location>
        <begin position="173"/>
        <end position="314"/>
    </location>
</feature>
<dbReference type="PANTHER" id="PTHR21539">
    <property type="entry name" value="SAGA-ASSOCIATED FACTOR 29"/>
    <property type="match status" value="1"/>
</dbReference>
<dbReference type="InterPro" id="IPR047288">
    <property type="entry name" value="Tudor_SGF29_rpt1"/>
</dbReference>
<organism evidence="6 7">
    <name type="scientific">Ostreococcus lucimarinus (strain CCE9901)</name>
    <dbReference type="NCBI Taxonomy" id="436017"/>
    <lineage>
        <taxon>Eukaryota</taxon>
        <taxon>Viridiplantae</taxon>
        <taxon>Chlorophyta</taxon>
        <taxon>Mamiellophyceae</taxon>
        <taxon>Mamiellales</taxon>
        <taxon>Bathycoccaceae</taxon>
        <taxon>Ostreococcus</taxon>
    </lineage>
</organism>
<dbReference type="RefSeq" id="XP_001417743.1">
    <property type="nucleotide sequence ID" value="XM_001417706.1"/>
</dbReference>
<dbReference type="STRING" id="436017.A4RXG1"/>
<dbReference type="Gramene" id="ABO96036">
    <property type="protein sequence ID" value="ABO96036"/>
    <property type="gene ID" value="OSTLU_24552"/>
</dbReference>
<dbReference type="GO" id="GO:0005634">
    <property type="term" value="C:nucleus"/>
    <property type="evidence" value="ECO:0007669"/>
    <property type="project" value="UniProtKB-SubCell"/>
</dbReference>
<accession>A4RXG1</accession>
<keyword evidence="7" id="KW-1185">Reference proteome</keyword>
<dbReference type="EMBL" id="CP000585">
    <property type="protein sequence ID" value="ABO96036.1"/>
    <property type="molecule type" value="Genomic_DNA"/>
</dbReference>
<dbReference type="OrthoDB" id="10265994at2759"/>
<evidence type="ECO:0000256" key="4">
    <source>
        <dbReference type="ARBA" id="ARBA00023242"/>
    </source>
</evidence>
<sequence length="314" mass="35093">MSETATVTYLEKFVDNLADVPAELQRILQTIGELDKRNVRLRDAVQAKVDECASAPSLSARGARSADVDAVSTLKKEIEELHDTMAMVSNEKIRLAQMALDLVKGNATVLDAEMKTFRTELEEQGINPDEDVDDGYGYAQVQAQYHRKMQKPQYQYQRPAPMPQQQRAYGEHAMSSMDVGDLVAANVGALNQSAGGQEWIVATVTRYSPTEREFEIVDADEDAEKHVYRLPQKFVIPLPKTASVKQSQNFPAGTSVLAVYPNTTTFYKAKVVQPARRLPNAEYSEFVLEFEDDGDADGQAHRPVPFRHVVLFPR</sequence>
<dbReference type="PANTHER" id="PTHR21539:SF0">
    <property type="entry name" value="SAGA-ASSOCIATED FACTOR 29"/>
    <property type="match status" value="1"/>
</dbReference>
<dbReference type="GeneID" id="5001839"/>
<dbReference type="eggNOG" id="KOG3038">
    <property type="taxonomic scope" value="Eukaryota"/>
</dbReference>
<dbReference type="KEGG" id="olu:OSTLU_24552"/>
<dbReference type="Pfam" id="PF12998">
    <property type="entry name" value="ING"/>
    <property type="match status" value="1"/>
</dbReference>
<evidence type="ECO:0000256" key="1">
    <source>
        <dbReference type="ARBA" id="ARBA00004123"/>
    </source>
</evidence>
<evidence type="ECO:0000256" key="2">
    <source>
        <dbReference type="ARBA" id="ARBA00023015"/>
    </source>
</evidence>
<dbReference type="InterPro" id="IPR010750">
    <property type="entry name" value="SGF29_tudor-like_dom"/>
</dbReference>
<keyword evidence="4" id="KW-0539">Nucleus</keyword>
<evidence type="ECO:0000313" key="6">
    <source>
        <dbReference type="EMBL" id="ABO96036.1"/>
    </source>
</evidence>
<dbReference type="CDD" id="cd20393">
    <property type="entry name" value="Tudor_SGF29_rpt1"/>
    <property type="match status" value="1"/>
</dbReference>
<dbReference type="HOGENOM" id="CLU_824749_0_0_1"/>
<proteinExistence type="predicted"/>
<dbReference type="OMA" id="QEWIVAT"/>
<keyword evidence="3" id="KW-0804">Transcription</keyword>
<dbReference type="CDD" id="cd20394">
    <property type="entry name" value="Tudor_SGF29_rpt2"/>
    <property type="match status" value="1"/>
</dbReference>
<dbReference type="Gene3D" id="6.10.140.1740">
    <property type="match status" value="1"/>
</dbReference>
<dbReference type="InterPro" id="IPR047287">
    <property type="entry name" value="Tudor_SGF29_rpt2"/>
</dbReference>
<gene>
    <name evidence="6" type="ORF">OSTLU_24552</name>
</gene>
<reference evidence="6 7" key="1">
    <citation type="journal article" date="2007" name="Proc. Natl. Acad. Sci. U.S.A.">
        <title>The tiny eukaryote Ostreococcus provides genomic insights into the paradox of plankton speciation.</title>
        <authorList>
            <person name="Palenik B."/>
            <person name="Grimwood J."/>
            <person name="Aerts A."/>
            <person name="Rouze P."/>
            <person name="Salamov A."/>
            <person name="Putnam N."/>
            <person name="Dupont C."/>
            <person name="Jorgensen R."/>
            <person name="Derelle E."/>
            <person name="Rombauts S."/>
            <person name="Zhou K."/>
            <person name="Otillar R."/>
            <person name="Merchant S.S."/>
            <person name="Podell S."/>
            <person name="Gaasterland T."/>
            <person name="Napoli C."/>
            <person name="Gendler K."/>
            <person name="Manuell A."/>
            <person name="Tai V."/>
            <person name="Vallon O."/>
            <person name="Piganeau G."/>
            <person name="Jancek S."/>
            <person name="Heijde M."/>
            <person name="Jabbari K."/>
            <person name="Bowler C."/>
            <person name="Lohr M."/>
            <person name="Robbens S."/>
            <person name="Werner G."/>
            <person name="Dubchak I."/>
            <person name="Pazour G.J."/>
            <person name="Ren Q."/>
            <person name="Paulsen I."/>
            <person name="Delwiche C."/>
            <person name="Schmutz J."/>
            <person name="Rokhsar D."/>
            <person name="Van de Peer Y."/>
            <person name="Moreau H."/>
            <person name="Grigoriev I.V."/>
        </authorList>
    </citation>
    <scope>NUCLEOTIDE SEQUENCE [LARGE SCALE GENOMIC DNA]</scope>
    <source>
        <strain evidence="6 7">CCE9901</strain>
    </source>
</reference>
<dbReference type="InterPro" id="IPR024610">
    <property type="entry name" value="ING_N_histone-binding"/>
</dbReference>
<dbReference type="PROSITE" id="PS51518">
    <property type="entry name" value="SGF29_C"/>
    <property type="match status" value="1"/>
</dbReference>
<dbReference type="Gene3D" id="2.30.30.140">
    <property type="match status" value="2"/>
</dbReference>
<protein>
    <recommendedName>
        <fullName evidence="5">SGF29 C-terminal domain-containing protein</fullName>
    </recommendedName>
</protein>
<dbReference type="SMART" id="SM01408">
    <property type="entry name" value="ING"/>
    <property type="match status" value="1"/>
</dbReference>
<evidence type="ECO:0000259" key="5">
    <source>
        <dbReference type="PROSITE" id="PS51518"/>
    </source>
</evidence>
<evidence type="ECO:0000313" key="7">
    <source>
        <dbReference type="Proteomes" id="UP000001568"/>
    </source>
</evidence>
<evidence type="ECO:0000256" key="3">
    <source>
        <dbReference type="ARBA" id="ARBA00023163"/>
    </source>
</evidence>
<keyword evidence="2" id="KW-0805">Transcription regulation</keyword>
<dbReference type="AlphaFoldDB" id="A4RXG1"/>
<dbReference type="Proteomes" id="UP000001568">
    <property type="component" value="Chromosome 5"/>
</dbReference>
<dbReference type="CDD" id="cd17015">
    <property type="entry name" value="ING_plant"/>
    <property type="match status" value="1"/>
</dbReference>
<dbReference type="InterPro" id="IPR037802">
    <property type="entry name" value="SGF29"/>
</dbReference>
<name>A4RXG1_OSTLU</name>